<keyword evidence="1" id="KW-1133">Transmembrane helix</keyword>
<sequence>MANTEVGAAYVSILPSLKGFTKSLQRELKKELNAGAIDKMLSDAFTNARVRLPVEPVVDDVGRLDPVDVPVRADRSALDDLRDDVERIAEQTRAVVAVGPDGTTFGRLLREEVDRADDGVRARVGTDVDTGGLLARLSESVRAASRSVVARVRVEFDRERLDVDVRDAIGRIHVDAEGRQLGSRLAAGAGESLQGGISSALSSVVNNPVVSTLGIGLGVGIAGAFAPVAAATIGSAIGAAIIGGTGLGLIGAAALILKNEPEFVSAAESLKEKFSSTLRDAAEPLLKPFVAAMGAIEQLLTDIAPDLKSLFAVFATPDENGTTAISALTEALAGFVKGALPGLTEMAKAAVPLLKDLASTLPRLGQDVGDFFSLVSEGGPGASTFLRDLINISGLALITFGQFISYAGQVYSVLRATVDDALEVLRQAVVGWGYIVEDVGDFFQHLGAIIAAVWRTVRYDTGAVVDFFAGIPRRILRALGNLGDLLRNAGRSIIQGLINGIRGMVPSLSGTLGWITNMIPDWKGPMDTDRRLLEPSGTAIMGGLIRGIHGERRALETELGSVTTLISGTPLTSPAAGFGASAPVAPAPRLTAEWIGNGTDPLTVALKENIRISYGGDPVFALGS</sequence>
<keyword evidence="1" id="KW-0812">Transmembrane</keyword>
<evidence type="ECO:0000313" key="2">
    <source>
        <dbReference type="EMBL" id="MFC6017575.1"/>
    </source>
</evidence>
<comment type="caution">
    <text evidence="2">The sequence shown here is derived from an EMBL/GenBank/DDBJ whole genome shotgun (WGS) entry which is preliminary data.</text>
</comment>
<organism evidence="2 3">
    <name type="scientific">Plantactinospora solaniradicis</name>
    <dbReference type="NCBI Taxonomy" id="1723736"/>
    <lineage>
        <taxon>Bacteria</taxon>
        <taxon>Bacillati</taxon>
        <taxon>Actinomycetota</taxon>
        <taxon>Actinomycetes</taxon>
        <taxon>Micromonosporales</taxon>
        <taxon>Micromonosporaceae</taxon>
        <taxon>Plantactinospora</taxon>
    </lineage>
</organism>
<keyword evidence="1" id="KW-0472">Membrane</keyword>
<evidence type="ECO:0008006" key="4">
    <source>
        <dbReference type="Google" id="ProtNLM"/>
    </source>
</evidence>
<dbReference type="Proteomes" id="UP001596203">
    <property type="component" value="Unassembled WGS sequence"/>
</dbReference>
<gene>
    <name evidence="2" type="ORF">ACFP2T_15335</name>
</gene>
<proteinExistence type="predicted"/>
<name>A0ABW1K783_9ACTN</name>
<feature type="transmembrane region" description="Helical" evidence="1">
    <location>
        <begin position="209"/>
        <end position="229"/>
    </location>
</feature>
<dbReference type="RefSeq" id="WP_377421923.1">
    <property type="nucleotide sequence ID" value="NZ_JBHSPR010000010.1"/>
</dbReference>
<evidence type="ECO:0000313" key="3">
    <source>
        <dbReference type="Proteomes" id="UP001596203"/>
    </source>
</evidence>
<accession>A0ABW1K783</accession>
<reference evidence="3" key="1">
    <citation type="journal article" date="2019" name="Int. J. Syst. Evol. Microbiol.">
        <title>The Global Catalogue of Microorganisms (GCM) 10K type strain sequencing project: providing services to taxonomists for standard genome sequencing and annotation.</title>
        <authorList>
            <consortium name="The Broad Institute Genomics Platform"/>
            <consortium name="The Broad Institute Genome Sequencing Center for Infectious Disease"/>
            <person name="Wu L."/>
            <person name="Ma J."/>
        </authorList>
    </citation>
    <scope>NUCLEOTIDE SEQUENCE [LARGE SCALE GENOMIC DNA]</scope>
    <source>
        <strain evidence="3">ZS-35-S2</strain>
    </source>
</reference>
<keyword evidence="3" id="KW-1185">Reference proteome</keyword>
<dbReference type="EMBL" id="JBHSPR010000010">
    <property type="protein sequence ID" value="MFC6017575.1"/>
    <property type="molecule type" value="Genomic_DNA"/>
</dbReference>
<protein>
    <recommendedName>
        <fullName evidence="4">Phage-related protein</fullName>
    </recommendedName>
</protein>
<evidence type="ECO:0000256" key="1">
    <source>
        <dbReference type="SAM" id="Phobius"/>
    </source>
</evidence>
<feature type="transmembrane region" description="Helical" evidence="1">
    <location>
        <begin position="236"/>
        <end position="257"/>
    </location>
</feature>